<evidence type="ECO:0000256" key="1">
    <source>
        <dbReference type="ARBA" id="ARBA00006515"/>
    </source>
</evidence>
<dbReference type="PANTHER" id="PTHR43150">
    <property type="entry name" value="HYPERKINETIC, ISOFORM M"/>
    <property type="match status" value="1"/>
</dbReference>
<dbReference type="STRING" id="412690.SAMN04489834_1767"/>
<name>A0A1H1THB4_9MICO</name>
<evidence type="ECO:0000256" key="3">
    <source>
        <dbReference type="ARBA" id="ARBA00023002"/>
    </source>
</evidence>
<dbReference type="SUPFAM" id="SSF51430">
    <property type="entry name" value="NAD(P)-linked oxidoreductase"/>
    <property type="match status" value="1"/>
</dbReference>
<evidence type="ECO:0000313" key="5">
    <source>
        <dbReference type="EMBL" id="SDS59598.1"/>
    </source>
</evidence>
<gene>
    <name evidence="5" type="ORF">SAMN04489834_1767</name>
</gene>
<evidence type="ECO:0000259" key="4">
    <source>
        <dbReference type="Pfam" id="PF00248"/>
    </source>
</evidence>
<dbReference type="InterPro" id="IPR023210">
    <property type="entry name" value="NADP_OxRdtase_dom"/>
</dbReference>
<dbReference type="GO" id="GO:0016491">
    <property type="term" value="F:oxidoreductase activity"/>
    <property type="evidence" value="ECO:0007669"/>
    <property type="project" value="UniProtKB-KW"/>
</dbReference>
<dbReference type="Pfam" id="PF00248">
    <property type="entry name" value="Aldo_ket_red"/>
    <property type="match status" value="1"/>
</dbReference>
<dbReference type="Gene3D" id="3.20.20.100">
    <property type="entry name" value="NADP-dependent oxidoreductase domain"/>
    <property type="match status" value="1"/>
</dbReference>
<evidence type="ECO:0000256" key="2">
    <source>
        <dbReference type="ARBA" id="ARBA00022857"/>
    </source>
</evidence>
<proteinExistence type="inferred from homology"/>
<organism evidence="5 6">
    <name type="scientific">Microterricola viridarii</name>
    <dbReference type="NCBI Taxonomy" id="412690"/>
    <lineage>
        <taxon>Bacteria</taxon>
        <taxon>Bacillati</taxon>
        <taxon>Actinomycetota</taxon>
        <taxon>Actinomycetes</taxon>
        <taxon>Micrococcales</taxon>
        <taxon>Microbacteriaceae</taxon>
        <taxon>Microterricola</taxon>
    </lineage>
</organism>
<feature type="domain" description="NADP-dependent oxidoreductase" evidence="4">
    <location>
        <begin position="28"/>
        <end position="325"/>
    </location>
</feature>
<protein>
    <submittedName>
        <fullName evidence="5">L-glyceraldehyde 3-phosphate reductase</fullName>
    </submittedName>
</protein>
<keyword evidence="3" id="KW-0560">Oxidoreductase</keyword>
<sequence>MSYVAADNRYDTMRYNRSGRSGLLLPAISLGLWHNFGHERPIETQRAVLRRAFDLGITHFDLANNYGPPPGAAETNFGRIFAEDFRGHRDEMIISSKAGYDMAPGPYGEWGSRKTLLSSLDQSLGRLGLDYVDIFYSHRPDPNTPIEETMGALATAVQQGKALYVGVSNYSPEQTRAAAAALAAHKVPLLIHQPSYSIFNRHVEDGLFPVLEEVGAGCIVFSPLAQGLATNRYLDGAIPTDSRAATSRFLNPEQISPVYLERARALNEIAAGRGQSLAQLALSWVLRQPGVTSALIGASSVTQLEQNVAALDAAPLTPEEIAAIEPFAVHGTGLR</sequence>
<keyword evidence="6" id="KW-1185">Reference proteome</keyword>
<evidence type="ECO:0000313" key="6">
    <source>
        <dbReference type="Proteomes" id="UP000181956"/>
    </source>
</evidence>
<dbReference type="AlphaFoldDB" id="A0A1H1THB4"/>
<dbReference type="RefSeq" id="WP_083363703.1">
    <property type="nucleotide sequence ID" value="NZ_LT629742.1"/>
</dbReference>
<comment type="similarity">
    <text evidence="1">Belongs to the shaker potassium channel beta subunit family.</text>
</comment>
<dbReference type="EMBL" id="LT629742">
    <property type="protein sequence ID" value="SDS59598.1"/>
    <property type="molecule type" value="Genomic_DNA"/>
</dbReference>
<dbReference type="InterPro" id="IPR036812">
    <property type="entry name" value="NAD(P)_OxRdtase_dom_sf"/>
</dbReference>
<dbReference type="Proteomes" id="UP000181956">
    <property type="component" value="Chromosome I"/>
</dbReference>
<dbReference type="PANTHER" id="PTHR43150:SF4">
    <property type="entry name" value="L-GLYCERALDEHYDE 3-PHOSPHATE REDUCTASE"/>
    <property type="match status" value="1"/>
</dbReference>
<dbReference type="GO" id="GO:0051596">
    <property type="term" value="P:methylglyoxal catabolic process"/>
    <property type="evidence" value="ECO:0007669"/>
    <property type="project" value="TreeGrafter"/>
</dbReference>
<reference evidence="6" key="1">
    <citation type="submission" date="2016-10" db="EMBL/GenBank/DDBJ databases">
        <authorList>
            <person name="Varghese N."/>
            <person name="Submissions S."/>
        </authorList>
    </citation>
    <scope>NUCLEOTIDE SEQUENCE [LARGE SCALE GENOMIC DNA]</scope>
    <source>
        <strain evidence="6">DSM 21772</strain>
    </source>
</reference>
<dbReference type="OrthoDB" id="9768793at2"/>
<accession>A0A1H1THB4</accession>
<dbReference type="InterPro" id="IPR005399">
    <property type="entry name" value="K_chnl_volt-dep_bsu_KCNAB-rel"/>
</dbReference>
<keyword evidence="2" id="KW-0521">NADP</keyword>